<feature type="chain" id="PRO_5014630284" evidence="1">
    <location>
        <begin position="31"/>
        <end position="143"/>
    </location>
</feature>
<feature type="signal peptide" evidence="1">
    <location>
        <begin position="1"/>
        <end position="30"/>
    </location>
</feature>
<accession>A0A2M4C6H6</accession>
<evidence type="ECO:0000256" key="1">
    <source>
        <dbReference type="SAM" id="SignalP"/>
    </source>
</evidence>
<dbReference type="AlphaFoldDB" id="A0A2M4C6H6"/>
<protein>
    <submittedName>
        <fullName evidence="2">Putative secreted protein</fullName>
    </submittedName>
</protein>
<evidence type="ECO:0000313" key="2">
    <source>
        <dbReference type="EMBL" id="MBW60927.1"/>
    </source>
</evidence>
<organism evidence="2">
    <name type="scientific">Anopheles marajoara</name>
    <dbReference type="NCBI Taxonomy" id="58244"/>
    <lineage>
        <taxon>Eukaryota</taxon>
        <taxon>Metazoa</taxon>
        <taxon>Ecdysozoa</taxon>
        <taxon>Arthropoda</taxon>
        <taxon>Hexapoda</taxon>
        <taxon>Insecta</taxon>
        <taxon>Pterygota</taxon>
        <taxon>Neoptera</taxon>
        <taxon>Endopterygota</taxon>
        <taxon>Diptera</taxon>
        <taxon>Nematocera</taxon>
        <taxon>Culicoidea</taxon>
        <taxon>Culicidae</taxon>
        <taxon>Anophelinae</taxon>
        <taxon>Anopheles</taxon>
    </lineage>
</organism>
<proteinExistence type="predicted"/>
<dbReference type="EMBL" id="GGFJ01011786">
    <property type="protein sequence ID" value="MBW60927.1"/>
    <property type="molecule type" value="Transcribed_RNA"/>
</dbReference>
<name>A0A2M4C6H6_9DIPT</name>
<reference evidence="2" key="1">
    <citation type="submission" date="2018-01" db="EMBL/GenBank/DDBJ databases">
        <title>An insight into the sialome of Amazonian anophelines.</title>
        <authorList>
            <person name="Ribeiro J.M."/>
            <person name="Scarpassa V."/>
            <person name="Calvo E."/>
        </authorList>
    </citation>
    <scope>NUCLEOTIDE SEQUENCE</scope>
    <source>
        <tissue evidence="2">Salivary glands</tissue>
    </source>
</reference>
<keyword evidence="1" id="KW-0732">Signal</keyword>
<sequence>MIYPAMALSNMALAGFRSALLLLLPQRAAAEREPLALSRAESERTRSLLLLLLVRSPGRSSGHHTAHAHALSEAFSVTFSCNSPPCTRRVSHTHTGASARARVSSHAQREIEREKDTHTYWAKPNQLSYGIRSLHFEHLYSLI</sequence>